<proteinExistence type="predicted"/>
<gene>
    <name evidence="1" type="ORF">IDSA_05520</name>
</gene>
<keyword evidence="2" id="KW-1185">Reference proteome</keyword>
<name>A0A094J235_9GAMM</name>
<evidence type="ECO:0000313" key="1">
    <source>
        <dbReference type="EMBL" id="KFZ32124.1"/>
    </source>
</evidence>
<protein>
    <submittedName>
        <fullName evidence="1">Uncharacterized protein</fullName>
    </submittedName>
</protein>
<reference evidence="1 2" key="1">
    <citation type="submission" date="2014-06" db="EMBL/GenBank/DDBJ databases">
        <title>The draft genome sequence of Idiomarina salinarum ISL-52.</title>
        <authorList>
            <person name="Du J."/>
            <person name="Shao Z."/>
        </authorList>
    </citation>
    <scope>NUCLEOTIDE SEQUENCE [LARGE SCALE GENOMIC DNA]</scope>
    <source>
        <strain evidence="1 2">ISL-52</strain>
    </source>
</reference>
<accession>A0A094J235</accession>
<evidence type="ECO:0000313" key="2">
    <source>
        <dbReference type="Proteomes" id="UP000054363"/>
    </source>
</evidence>
<comment type="caution">
    <text evidence="1">The sequence shown here is derived from an EMBL/GenBank/DDBJ whole genome shotgun (WGS) entry which is preliminary data.</text>
</comment>
<dbReference type="eggNOG" id="ENOG5033J52">
    <property type="taxonomic scope" value="Bacteria"/>
</dbReference>
<dbReference type="Proteomes" id="UP000054363">
    <property type="component" value="Unassembled WGS sequence"/>
</dbReference>
<dbReference type="AlphaFoldDB" id="A0A094J235"/>
<dbReference type="EMBL" id="JPER01000001">
    <property type="protein sequence ID" value="KFZ32124.1"/>
    <property type="molecule type" value="Genomic_DNA"/>
</dbReference>
<organism evidence="1 2">
    <name type="scientific">Pseudidiomarina salinarum</name>
    <dbReference type="NCBI Taxonomy" id="435908"/>
    <lineage>
        <taxon>Bacteria</taxon>
        <taxon>Pseudomonadati</taxon>
        <taxon>Pseudomonadota</taxon>
        <taxon>Gammaproteobacteria</taxon>
        <taxon>Alteromonadales</taxon>
        <taxon>Idiomarinaceae</taxon>
        <taxon>Pseudidiomarina</taxon>
    </lineage>
</organism>
<sequence>MKKKRILPPTFGGVEEGNVIWHRLDDIDFDELGFILSCHLIIEHYMDQFLMTGSDSKFGWDSAKLSFSQKMALISGLTFPDPYGFMPAVKHLNSVRNQFSHKLNKRLTEKDMLPIKYYLEQYVSYENKSWPVPTDFKDMLDLFTTITCSFFAGSIAARVKYEAGT</sequence>